<accession>A0A222FN51</accession>
<evidence type="ECO:0000313" key="1">
    <source>
        <dbReference type="EMBL" id="ASP40448.1"/>
    </source>
</evidence>
<dbReference type="Proteomes" id="UP000202440">
    <property type="component" value="Chromosome"/>
</dbReference>
<protein>
    <submittedName>
        <fullName evidence="1">Uncharacterized protein</fullName>
    </submittedName>
</protein>
<sequence>MTVPGQGPAHRDCYQQHLIEQRQFLGLNIRVLSDNQLAELQELVLMESNARQQANADIEVW</sequence>
<name>A0A222FN51_9GAMM</name>
<proteinExistence type="predicted"/>
<dbReference type="KEGG" id="bsan:CHH28_17980"/>
<gene>
    <name evidence="1" type="ORF">CHH28_17980</name>
</gene>
<dbReference type="AlphaFoldDB" id="A0A222FN51"/>
<organism evidence="1 2">
    <name type="scientific">Bacterioplanes sanyensis</name>
    <dbReference type="NCBI Taxonomy" id="1249553"/>
    <lineage>
        <taxon>Bacteria</taxon>
        <taxon>Pseudomonadati</taxon>
        <taxon>Pseudomonadota</taxon>
        <taxon>Gammaproteobacteria</taxon>
        <taxon>Oceanospirillales</taxon>
        <taxon>Oceanospirillaceae</taxon>
        <taxon>Bacterioplanes</taxon>
    </lineage>
</organism>
<evidence type="ECO:0000313" key="2">
    <source>
        <dbReference type="Proteomes" id="UP000202440"/>
    </source>
</evidence>
<reference evidence="1 2" key="1">
    <citation type="submission" date="2017-07" db="EMBL/GenBank/DDBJ databases">
        <title>Annotated genome sequence of Bacterioplanes sanyensis isolated from Red Sea.</title>
        <authorList>
            <person name="Rehman Z.U."/>
        </authorList>
    </citation>
    <scope>NUCLEOTIDE SEQUENCE [LARGE SCALE GENOMIC DNA]</scope>
    <source>
        <strain evidence="1 2">NV9</strain>
    </source>
</reference>
<dbReference type="EMBL" id="CP022530">
    <property type="protein sequence ID" value="ASP40448.1"/>
    <property type="molecule type" value="Genomic_DNA"/>
</dbReference>
<keyword evidence="2" id="KW-1185">Reference proteome</keyword>